<name>A0AAV6VYF2_9ARAC</name>
<feature type="region of interest" description="Disordered" evidence="1">
    <location>
        <begin position="1"/>
        <end position="67"/>
    </location>
</feature>
<dbReference type="AlphaFoldDB" id="A0AAV6VYF2"/>
<evidence type="ECO:0000256" key="1">
    <source>
        <dbReference type="SAM" id="MobiDB-lite"/>
    </source>
</evidence>
<protein>
    <submittedName>
        <fullName evidence="2">Uncharacterized protein</fullName>
    </submittedName>
</protein>
<dbReference type="Proteomes" id="UP000827092">
    <property type="component" value="Unassembled WGS sequence"/>
</dbReference>
<gene>
    <name evidence="2" type="ORF">JTE90_019862</name>
</gene>
<sequence>MVSKQTTSERDRVSVQRKTSQRGSSDRGTQRRLGPISDGRRPHHPITTAKTHSAIRPDGAAGHVRSSDVTAAKAWLGLTNSSPIGGRVANQSDSCCETNDTRLAQAVARVIGSARE</sequence>
<proteinExistence type="predicted"/>
<accession>A0AAV6VYF2</accession>
<evidence type="ECO:0000313" key="2">
    <source>
        <dbReference type="EMBL" id="KAG8201223.1"/>
    </source>
</evidence>
<reference evidence="2 3" key="1">
    <citation type="journal article" date="2022" name="Nat. Ecol. Evol.">
        <title>A masculinizing supergene underlies an exaggerated male reproductive morph in a spider.</title>
        <authorList>
            <person name="Hendrickx F."/>
            <person name="De Corte Z."/>
            <person name="Sonet G."/>
            <person name="Van Belleghem S.M."/>
            <person name="Kostlbacher S."/>
            <person name="Vangestel C."/>
        </authorList>
    </citation>
    <scope>NUCLEOTIDE SEQUENCE [LARGE SCALE GENOMIC DNA]</scope>
    <source>
        <strain evidence="2">W744_W776</strain>
    </source>
</reference>
<evidence type="ECO:0000313" key="3">
    <source>
        <dbReference type="Proteomes" id="UP000827092"/>
    </source>
</evidence>
<dbReference type="EMBL" id="JAFNEN010000007">
    <property type="protein sequence ID" value="KAG8201223.1"/>
    <property type="molecule type" value="Genomic_DNA"/>
</dbReference>
<keyword evidence="3" id="KW-1185">Reference proteome</keyword>
<comment type="caution">
    <text evidence="2">The sequence shown here is derived from an EMBL/GenBank/DDBJ whole genome shotgun (WGS) entry which is preliminary data.</text>
</comment>
<organism evidence="2 3">
    <name type="scientific">Oedothorax gibbosus</name>
    <dbReference type="NCBI Taxonomy" id="931172"/>
    <lineage>
        <taxon>Eukaryota</taxon>
        <taxon>Metazoa</taxon>
        <taxon>Ecdysozoa</taxon>
        <taxon>Arthropoda</taxon>
        <taxon>Chelicerata</taxon>
        <taxon>Arachnida</taxon>
        <taxon>Araneae</taxon>
        <taxon>Araneomorphae</taxon>
        <taxon>Entelegynae</taxon>
        <taxon>Araneoidea</taxon>
        <taxon>Linyphiidae</taxon>
        <taxon>Erigoninae</taxon>
        <taxon>Oedothorax</taxon>
    </lineage>
</organism>